<dbReference type="InterPro" id="IPR021697">
    <property type="entry name" value="DUF3278"/>
</dbReference>
<dbReference type="EMBL" id="CP102451">
    <property type="protein sequence ID" value="UUV99803.1"/>
    <property type="molecule type" value="Genomic_DNA"/>
</dbReference>
<dbReference type="Pfam" id="PF11683">
    <property type="entry name" value="DUF3278"/>
    <property type="match status" value="1"/>
</dbReference>
<protein>
    <recommendedName>
        <fullName evidence="4">DUF3278 domain-containing protein</fullName>
    </recommendedName>
</protein>
<organism evidence="2 3">
    <name type="scientific">Vagococcus luciliae</name>
    <dbReference type="NCBI Taxonomy" id="2920380"/>
    <lineage>
        <taxon>Bacteria</taxon>
        <taxon>Bacillati</taxon>
        <taxon>Bacillota</taxon>
        <taxon>Bacilli</taxon>
        <taxon>Lactobacillales</taxon>
        <taxon>Enterococcaceae</taxon>
        <taxon>Vagococcus</taxon>
    </lineage>
</organism>
<feature type="transmembrane region" description="Helical" evidence="1">
    <location>
        <begin position="140"/>
        <end position="160"/>
    </location>
</feature>
<reference evidence="2" key="2">
    <citation type="submission" date="2022-08" db="EMBL/GenBank/DDBJ databases">
        <authorList>
            <person name="Poehlein A."/>
            <person name="Guzman J."/>
            <person name="Daniel R."/>
            <person name="Vilcinskas A."/>
        </authorList>
    </citation>
    <scope>NUCLEOTIDE SEQUENCE</scope>
    <source>
        <strain evidence="2">G314FT</strain>
    </source>
</reference>
<evidence type="ECO:0000313" key="2">
    <source>
        <dbReference type="EMBL" id="UUV99803.1"/>
    </source>
</evidence>
<feature type="transmembrane region" description="Helical" evidence="1">
    <location>
        <begin position="59"/>
        <end position="79"/>
    </location>
</feature>
<keyword evidence="1" id="KW-1133">Transmembrane helix</keyword>
<dbReference type="RefSeq" id="WP_257701157.1">
    <property type="nucleotide sequence ID" value="NZ_CP102451.1"/>
</dbReference>
<sequence length="170" mass="20143">MKDSIEKKLLKRFVGYIDDRDEYQQKMIYKILANANMMTFILLTVCMMISFIWDAWHHTVSLGTIFLFLIQQLNSYYILVKTKKFDVVKTEVFDEETYKKELNKIKKGAILSGMNWGIFMFAWMEFLFPLILNDPIELKWFNICVWFIASILFGGSMYVVGKGKLKLIKE</sequence>
<feature type="transmembrane region" description="Helical" evidence="1">
    <location>
        <begin position="109"/>
        <end position="128"/>
    </location>
</feature>
<accession>A0ABY5P2C8</accession>
<evidence type="ECO:0008006" key="4">
    <source>
        <dbReference type="Google" id="ProtNLM"/>
    </source>
</evidence>
<gene>
    <name evidence="2" type="ORF">G314FT_19720</name>
</gene>
<dbReference type="Proteomes" id="UP001058273">
    <property type="component" value="Chromosome"/>
</dbReference>
<reference evidence="2" key="1">
    <citation type="submission" date="2022-08" db="EMBL/GenBank/DDBJ databases">
        <title>Genome sequence of Vagococcus luciliae DSM 112651.</title>
        <authorList>
            <person name="Juan G."/>
            <person name="Anja P."/>
            <person name="Rolf D."/>
            <person name="Kampfer P."/>
            <person name="Vilcinskas A."/>
        </authorList>
    </citation>
    <scope>NUCLEOTIDE SEQUENCE</scope>
    <source>
        <strain evidence="2">G314FT</strain>
    </source>
</reference>
<feature type="transmembrane region" description="Helical" evidence="1">
    <location>
        <begin position="31"/>
        <end position="53"/>
    </location>
</feature>
<evidence type="ECO:0000313" key="3">
    <source>
        <dbReference type="Proteomes" id="UP001058273"/>
    </source>
</evidence>
<keyword evidence="1" id="KW-0812">Transmembrane</keyword>
<proteinExistence type="predicted"/>
<evidence type="ECO:0000256" key="1">
    <source>
        <dbReference type="SAM" id="Phobius"/>
    </source>
</evidence>
<keyword evidence="1" id="KW-0472">Membrane</keyword>
<name>A0ABY5P2C8_9ENTE</name>
<keyword evidence="3" id="KW-1185">Reference proteome</keyword>